<accession>A0ABW5UVG1</accession>
<evidence type="ECO:0000313" key="3">
    <source>
        <dbReference type="Proteomes" id="UP001597492"/>
    </source>
</evidence>
<evidence type="ECO:0000313" key="2">
    <source>
        <dbReference type="EMBL" id="MFD2756864.1"/>
    </source>
</evidence>
<feature type="transmembrane region" description="Helical" evidence="1">
    <location>
        <begin position="138"/>
        <end position="155"/>
    </location>
</feature>
<keyword evidence="1" id="KW-0472">Membrane</keyword>
<keyword evidence="1" id="KW-0812">Transmembrane</keyword>
<keyword evidence="1" id="KW-1133">Transmembrane helix</keyword>
<keyword evidence="3" id="KW-1185">Reference proteome</keyword>
<feature type="transmembrane region" description="Helical" evidence="1">
    <location>
        <begin position="55"/>
        <end position="76"/>
    </location>
</feature>
<dbReference type="RefSeq" id="WP_019619507.1">
    <property type="nucleotide sequence ID" value="NZ_JBHUNE010000001.1"/>
</dbReference>
<dbReference type="EMBL" id="JBHUNE010000001">
    <property type="protein sequence ID" value="MFD2756864.1"/>
    <property type="molecule type" value="Genomic_DNA"/>
</dbReference>
<dbReference type="Proteomes" id="UP001597492">
    <property type="component" value="Unassembled WGS sequence"/>
</dbReference>
<organism evidence="2 3">
    <name type="scientific">Gulosibacter faecalis</name>
    <dbReference type="NCBI Taxonomy" id="272240"/>
    <lineage>
        <taxon>Bacteria</taxon>
        <taxon>Bacillati</taxon>
        <taxon>Actinomycetota</taxon>
        <taxon>Actinomycetes</taxon>
        <taxon>Micrococcales</taxon>
        <taxon>Microbacteriaceae</taxon>
        <taxon>Gulosibacter</taxon>
    </lineage>
</organism>
<gene>
    <name evidence="2" type="ORF">ACFSW7_00540</name>
</gene>
<evidence type="ECO:0000256" key="1">
    <source>
        <dbReference type="SAM" id="Phobius"/>
    </source>
</evidence>
<feature type="transmembrane region" description="Helical" evidence="1">
    <location>
        <begin position="30"/>
        <end position="49"/>
    </location>
</feature>
<feature type="transmembrane region" description="Helical" evidence="1">
    <location>
        <begin position="111"/>
        <end position="131"/>
    </location>
</feature>
<name>A0ABW5UVG1_9MICO</name>
<comment type="caution">
    <text evidence="2">The sequence shown here is derived from an EMBL/GenBank/DDBJ whole genome shotgun (WGS) entry which is preliminary data.</text>
</comment>
<feature type="transmembrane region" description="Helical" evidence="1">
    <location>
        <begin position="88"/>
        <end position="105"/>
    </location>
</feature>
<sequence>MAAKPETAEQVLHDLDTLVRRTRAAGRSRATGFPLIGWGFAWMLGYGALDLATGWALWAALTAAWLAGVLLSWLPLRHEVRTGTERRVQLAWFAVLFASPFLVTAAQPPSFTNIALVLGALWSLAMCLGAIATRDVPYAIVAFIGVIVAGVAAATEPAHPLLIFGLAAGAPLLAVGVVRVIVGNRHG</sequence>
<reference evidence="3" key="1">
    <citation type="journal article" date="2019" name="Int. J. Syst. Evol. Microbiol.">
        <title>The Global Catalogue of Microorganisms (GCM) 10K type strain sequencing project: providing services to taxonomists for standard genome sequencing and annotation.</title>
        <authorList>
            <consortium name="The Broad Institute Genomics Platform"/>
            <consortium name="The Broad Institute Genome Sequencing Center for Infectious Disease"/>
            <person name="Wu L."/>
            <person name="Ma J."/>
        </authorList>
    </citation>
    <scope>NUCLEOTIDE SEQUENCE [LARGE SCALE GENOMIC DNA]</scope>
    <source>
        <strain evidence="3">TISTR 1514</strain>
    </source>
</reference>
<protein>
    <submittedName>
        <fullName evidence="2">Uncharacterized protein</fullName>
    </submittedName>
</protein>
<proteinExistence type="predicted"/>
<feature type="transmembrane region" description="Helical" evidence="1">
    <location>
        <begin position="161"/>
        <end position="182"/>
    </location>
</feature>